<sequence length="29" mass="3493">MKFCTGVETSIGSRYSRYRELLDMPLYLY</sequence>
<protein>
    <submittedName>
        <fullName evidence="1">Uncharacterized protein</fullName>
    </submittedName>
</protein>
<accession>A0A7J9IA44</accession>
<keyword evidence="2" id="KW-1185">Reference proteome</keyword>
<gene>
    <name evidence="1" type="ORF">Gohar_025751</name>
</gene>
<reference evidence="1 2" key="1">
    <citation type="journal article" date="2019" name="Genome Biol. Evol.">
        <title>Insights into the evolution of the New World diploid cottons (Gossypium, subgenus Houzingenia) based on genome sequencing.</title>
        <authorList>
            <person name="Grover C.E."/>
            <person name="Arick M.A. 2nd"/>
            <person name="Thrash A."/>
            <person name="Conover J.L."/>
            <person name="Sanders W.S."/>
            <person name="Peterson D.G."/>
            <person name="Frelichowski J.E."/>
            <person name="Scheffler J.A."/>
            <person name="Scheffler B.E."/>
            <person name="Wendel J.F."/>
        </authorList>
    </citation>
    <scope>NUCLEOTIDE SEQUENCE [LARGE SCALE GENOMIC DNA]</scope>
    <source>
        <strain evidence="1">0</strain>
        <tissue evidence="1">Leaf</tissue>
    </source>
</reference>
<dbReference type="EMBL" id="JABFAD010327239">
    <property type="protein sequence ID" value="MBA0819001.1"/>
    <property type="molecule type" value="Genomic_DNA"/>
</dbReference>
<name>A0A7J9IA44_9ROSI</name>
<proteinExistence type="predicted"/>
<dbReference type="AlphaFoldDB" id="A0A7J9IA44"/>
<organism evidence="1 2">
    <name type="scientific">Gossypium harknessii</name>
    <dbReference type="NCBI Taxonomy" id="34285"/>
    <lineage>
        <taxon>Eukaryota</taxon>
        <taxon>Viridiplantae</taxon>
        <taxon>Streptophyta</taxon>
        <taxon>Embryophyta</taxon>
        <taxon>Tracheophyta</taxon>
        <taxon>Spermatophyta</taxon>
        <taxon>Magnoliopsida</taxon>
        <taxon>eudicotyledons</taxon>
        <taxon>Gunneridae</taxon>
        <taxon>Pentapetalae</taxon>
        <taxon>rosids</taxon>
        <taxon>malvids</taxon>
        <taxon>Malvales</taxon>
        <taxon>Malvaceae</taxon>
        <taxon>Malvoideae</taxon>
        <taxon>Gossypium</taxon>
    </lineage>
</organism>
<evidence type="ECO:0000313" key="1">
    <source>
        <dbReference type="EMBL" id="MBA0819001.1"/>
    </source>
</evidence>
<comment type="caution">
    <text evidence="1">The sequence shown here is derived from an EMBL/GenBank/DDBJ whole genome shotgun (WGS) entry which is preliminary data.</text>
</comment>
<evidence type="ECO:0000313" key="2">
    <source>
        <dbReference type="Proteomes" id="UP000593560"/>
    </source>
</evidence>
<dbReference type="Proteomes" id="UP000593560">
    <property type="component" value="Unassembled WGS sequence"/>
</dbReference>